<comment type="caution">
    <text evidence="3">The sequence shown here is derived from an EMBL/GenBank/DDBJ whole genome shotgun (WGS) entry which is preliminary data.</text>
</comment>
<feature type="transmembrane region" description="Helical" evidence="2">
    <location>
        <begin position="81"/>
        <end position="103"/>
    </location>
</feature>
<keyword evidence="4" id="KW-1185">Reference proteome</keyword>
<sequence>MRHSSRQKERTPRGEPGTGGFFLSDAELAAKAAAAPAVPTGMVPQQAAAATPAELQELRHQYEVLSNLEDAVGKLQQRWRWVWGLVLLLVLGAAAGLIAFSWMQSAPTLAPAPSSTSRPATSSVTNEELPPAATASIAVASVPSSAEPVVPPQPVANSTVAVGVNAARTGGPRLLAEPATSPKAVHRQANQAAVKKQAADDTTPATPCSAAALAMALCDIKGR</sequence>
<keyword evidence="2" id="KW-0472">Membrane</keyword>
<organism evidence="3 4">
    <name type="scientific">Undibacterium arcticum</name>
    <dbReference type="NCBI Taxonomy" id="1762892"/>
    <lineage>
        <taxon>Bacteria</taxon>
        <taxon>Pseudomonadati</taxon>
        <taxon>Pseudomonadota</taxon>
        <taxon>Betaproteobacteria</taxon>
        <taxon>Burkholderiales</taxon>
        <taxon>Oxalobacteraceae</taxon>
        <taxon>Undibacterium</taxon>
    </lineage>
</organism>
<feature type="compositionally biased region" description="Basic and acidic residues" evidence="1">
    <location>
        <begin position="1"/>
        <end position="13"/>
    </location>
</feature>
<protein>
    <submittedName>
        <fullName evidence="3">Uncharacterized protein</fullName>
    </submittedName>
</protein>
<evidence type="ECO:0000256" key="1">
    <source>
        <dbReference type="SAM" id="MobiDB-lite"/>
    </source>
</evidence>
<evidence type="ECO:0000313" key="4">
    <source>
        <dbReference type="Proteomes" id="UP001595530"/>
    </source>
</evidence>
<dbReference type="Proteomes" id="UP001595530">
    <property type="component" value="Unassembled WGS sequence"/>
</dbReference>
<gene>
    <name evidence="3" type="ORF">ACFOFO_10135</name>
</gene>
<accession>A0ABV7F462</accession>
<keyword evidence="2" id="KW-1133">Transmembrane helix</keyword>
<keyword evidence="2" id="KW-0812">Transmembrane</keyword>
<reference evidence="4" key="1">
    <citation type="journal article" date="2019" name="Int. J. Syst. Evol. Microbiol.">
        <title>The Global Catalogue of Microorganisms (GCM) 10K type strain sequencing project: providing services to taxonomists for standard genome sequencing and annotation.</title>
        <authorList>
            <consortium name="The Broad Institute Genomics Platform"/>
            <consortium name="The Broad Institute Genome Sequencing Center for Infectious Disease"/>
            <person name="Wu L."/>
            <person name="Ma J."/>
        </authorList>
    </citation>
    <scope>NUCLEOTIDE SEQUENCE [LARGE SCALE GENOMIC DNA]</scope>
    <source>
        <strain evidence="4">KCTC 42986</strain>
    </source>
</reference>
<name>A0ABV7F462_9BURK</name>
<feature type="region of interest" description="Disordered" evidence="1">
    <location>
        <begin position="1"/>
        <end position="21"/>
    </location>
</feature>
<dbReference type="EMBL" id="JBHRTP010000027">
    <property type="protein sequence ID" value="MFC3108315.1"/>
    <property type="molecule type" value="Genomic_DNA"/>
</dbReference>
<feature type="region of interest" description="Disordered" evidence="1">
    <location>
        <begin position="108"/>
        <end position="129"/>
    </location>
</feature>
<evidence type="ECO:0000313" key="3">
    <source>
        <dbReference type="EMBL" id="MFC3108315.1"/>
    </source>
</evidence>
<evidence type="ECO:0000256" key="2">
    <source>
        <dbReference type="SAM" id="Phobius"/>
    </source>
</evidence>
<dbReference type="RefSeq" id="WP_390331477.1">
    <property type="nucleotide sequence ID" value="NZ_JBHRTP010000027.1"/>
</dbReference>
<proteinExistence type="predicted"/>